<dbReference type="RefSeq" id="WP_089893036.1">
    <property type="nucleotide sequence ID" value="NZ_CALJFH010000035.1"/>
</dbReference>
<protein>
    <submittedName>
        <fullName evidence="1">Negative transcriptional regulator, PaiB family</fullName>
    </submittedName>
</protein>
<dbReference type="OrthoDB" id="9794948at2"/>
<dbReference type="PIRSF" id="PIRSF010372">
    <property type="entry name" value="PaiB"/>
    <property type="match status" value="1"/>
</dbReference>
<evidence type="ECO:0000313" key="1">
    <source>
        <dbReference type="EMBL" id="SDY74093.1"/>
    </source>
</evidence>
<dbReference type="PANTHER" id="PTHR35802:SF1">
    <property type="entry name" value="PROTEASE SYNTHASE AND SPORULATION PROTEIN PAI 2"/>
    <property type="match status" value="1"/>
</dbReference>
<gene>
    <name evidence="1" type="ORF">SAMN05444486_103509</name>
</gene>
<sequence length="206" mass="22457">MHPNPTFRSAKTEQNLAFARAQSFGLLALSTEGAPLISHIPFQLSEDGTHAELHLVRSTEITRALKTPTPARLAVQGPHSYISPDWYGVPDQVPTWNYVAVHLTGTLERLPDSALEGILARLSAQFEARLSPKPEWTMGKMTPDVLDKMMRQIVPFRLTIENIEGTWKLGQNKPDAARLGGADGVAEAGLGLETAALAAFMRKPPA</sequence>
<dbReference type="EMBL" id="FNPR01000003">
    <property type="protein sequence ID" value="SDY74093.1"/>
    <property type="molecule type" value="Genomic_DNA"/>
</dbReference>
<dbReference type="PANTHER" id="PTHR35802">
    <property type="entry name" value="PROTEASE SYNTHASE AND SPORULATION PROTEIN PAI 2"/>
    <property type="match status" value="1"/>
</dbReference>
<evidence type="ECO:0000313" key="2">
    <source>
        <dbReference type="Proteomes" id="UP000199026"/>
    </source>
</evidence>
<dbReference type="Proteomes" id="UP000199026">
    <property type="component" value="Unassembled WGS sequence"/>
</dbReference>
<organism evidence="1 2">
    <name type="scientific">Lentibacter algarum</name>
    <dbReference type="NCBI Taxonomy" id="576131"/>
    <lineage>
        <taxon>Bacteria</taxon>
        <taxon>Pseudomonadati</taxon>
        <taxon>Pseudomonadota</taxon>
        <taxon>Alphaproteobacteria</taxon>
        <taxon>Rhodobacterales</taxon>
        <taxon>Roseobacteraceae</taxon>
        <taxon>Lentibacter</taxon>
    </lineage>
</organism>
<dbReference type="GeneID" id="78125453"/>
<accession>A0A1H3MBY6</accession>
<dbReference type="Pfam" id="PF04299">
    <property type="entry name" value="FMN_bind_2"/>
    <property type="match status" value="1"/>
</dbReference>
<proteinExistence type="predicted"/>
<dbReference type="InterPro" id="IPR007396">
    <property type="entry name" value="TR_PAI2-type"/>
</dbReference>
<dbReference type="InterPro" id="IPR012349">
    <property type="entry name" value="Split_barrel_FMN-bd"/>
</dbReference>
<dbReference type="AlphaFoldDB" id="A0A1H3MBY6"/>
<reference evidence="1 2" key="1">
    <citation type="submission" date="2016-10" db="EMBL/GenBank/DDBJ databases">
        <authorList>
            <person name="de Groot N.N."/>
        </authorList>
    </citation>
    <scope>NUCLEOTIDE SEQUENCE [LARGE SCALE GENOMIC DNA]</scope>
    <source>
        <strain evidence="1 2">DSM 24677</strain>
    </source>
</reference>
<keyword evidence="2" id="KW-1185">Reference proteome</keyword>
<name>A0A1H3MBY6_9RHOB</name>
<dbReference type="STRING" id="576131.SAMN05444486_103509"/>
<dbReference type="SUPFAM" id="SSF50475">
    <property type="entry name" value="FMN-binding split barrel"/>
    <property type="match status" value="1"/>
</dbReference>
<dbReference type="Gene3D" id="2.30.110.10">
    <property type="entry name" value="Electron Transport, Fmn-binding Protein, Chain A"/>
    <property type="match status" value="1"/>
</dbReference>